<dbReference type="OrthoDB" id="10556385at2759"/>
<feature type="non-terminal residue" evidence="1">
    <location>
        <position position="1"/>
    </location>
</feature>
<comment type="caution">
    <text evidence="1">The sequence shown here is derived from an EMBL/GenBank/DDBJ whole genome shotgun (WGS) entry which is preliminary data.</text>
</comment>
<protein>
    <submittedName>
        <fullName evidence="1">Uncharacterized protein</fullName>
    </submittedName>
</protein>
<proteinExistence type="predicted"/>
<keyword evidence="2" id="KW-1185">Reference proteome</keyword>
<name>A0A0V1MX74_9BILA</name>
<reference evidence="1 2" key="1">
    <citation type="submission" date="2015-01" db="EMBL/GenBank/DDBJ databases">
        <title>Evolution of Trichinella species and genotypes.</title>
        <authorList>
            <person name="Korhonen P.K."/>
            <person name="Edoardo P."/>
            <person name="Giuseppe L.R."/>
            <person name="Gasser R.B."/>
        </authorList>
    </citation>
    <scope>NUCLEOTIDE SEQUENCE [LARGE SCALE GENOMIC DNA]</scope>
    <source>
        <strain evidence="1">ISS1980</strain>
    </source>
</reference>
<evidence type="ECO:0000313" key="2">
    <source>
        <dbReference type="Proteomes" id="UP000054843"/>
    </source>
</evidence>
<dbReference type="AlphaFoldDB" id="A0A0V1MX74"/>
<sequence length="116" mass="13179">RTNSHATVKPVVGCSTNGYNFSHAMKNQKCCETLNFAPDSGEKIASFMYEFGNPSYSKAIQSTDITVYMYRLWMPVLKMSLCVKKRQTESTVAGRCFVCLFSTISLRARCTEFKWC</sequence>
<organism evidence="1 2">
    <name type="scientific">Trichinella papuae</name>
    <dbReference type="NCBI Taxonomy" id="268474"/>
    <lineage>
        <taxon>Eukaryota</taxon>
        <taxon>Metazoa</taxon>
        <taxon>Ecdysozoa</taxon>
        <taxon>Nematoda</taxon>
        <taxon>Enoplea</taxon>
        <taxon>Dorylaimia</taxon>
        <taxon>Trichinellida</taxon>
        <taxon>Trichinellidae</taxon>
        <taxon>Trichinella</taxon>
    </lineage>
</organism>
<accession>A0A0V1MX74</accession>
<dbReference type="EMBL" id="JYDO01000030">
    <property type="protein sequence ID" value="KRZ76234.1"/>
    <property type="molecule type" value="Genomic_DNA"/>
</dbReference>
<evidence type="ECO:0000313" key="1">
    <source>
        <dbReference type="EMBL" id="KRZ76234.1"/>
    </source>
</evidence>
<dbReference type="Proteomes" id="UP000054843">
    <property type="component" value="Unassembled WGS sequence"/>
</dbReference>
<gene>
    <name evidence="1" type="ORF">T10_8816</name>
</gene>